<reference evidence="2" key="1">
    <citation type="submission" date="2016-08" db="EMBL/GenBank/DDBJ databases">
        <authorList>
            <person name="Varghese N."/>
            <person name="Submissions Spin"/>
        </authorList>
    </citation>
    <scope>NUCLEOTIDE SEQUENCE [LARGE SCALE GENOMIC DNA]</scope>
    <source>
        <strain evidence="2">CCBAU 57015</strain>
    </source>
</reference>
<dbReference type="Proteomes" id="UP000186228">
    <property type="component" value="Unassembled WGS sequence"/>
</dbReference>
<proteinExistence type="predicted"/>
<dbReference type="STRING" id="52131.GA0061100_11825"/>
<sequence>MLERYVIHEDEDGTFEILDAKTFEVVERSGLLLQELKWHWVDTVMDVLESLDRHRERPN</sequence>
<dbReference type="AlphaFoldDB" id="A0A1C3WGD8"/>
<dbReference type="EMBL" id="FMAC01000018">
    <property type="protein sequence ID" value="SCB38936.1"/>
    <property type="molecule type" value="Genomic_DNA"/>
</dbReference>
<evidence type="ECO:0000313" key="2">
    <source>
        <dbReference type="Proteomes" id="UP000186228"/>
    </source>
</evidence>
<evidence type="ECO:0000313" key="1">
    <source>
        <dbReference type="EMBL" id="SCB38936.1"/>
    </source>
</evidence>
<protein>
    <submittedName>
        <fullName evidence="1">Uncharacterized protein</fullName>
    </submittedName>
</protein>
<organism evidence="1 2">
    <name type="scientific">Rhizobium hainanense</name>
    <dbReference type="NCBI Taxonomy" id="52131"/>
    <lineage>
        <taxon>Bacteria</taxon>
        <taxon>Pseudomonadati</taxon>
        <taxon>Pseudomonadota</taxon>
        <taxon>Alphaproteobacteria</taxon>
        <taxon>Hyphomicrobiales</taxon>
        <taxon>Rhizobiaceae</taxon>
        <taxon>Rhizobium/Agrobacterium group</taxon>
        <taxon>Rhizobium</taxon>
    </lineage>
</organism>
<gene>
    <name evidence="1" type="ORF">GA0061100_11825</name>
</gene>
<accession>A0A1C3WGD8</accession>
<name>A0A1C3WGD8_9HYPH</name>
<keyword evidence="2" id="KW-1185">Reference proteome</keyword>